<dbReference type="EMBL" id="BMAW01121770">
    <property type="protein sequence ID" value="GFT95558.1"/>
    <property type="molecule type" value="Genomic_DNA"/>
</dbReference>
<evidence type="ECO:0000313" key="2">
    <source>
        <dbReference type="Proteomes" id="UP000887013"/>
    </source>
</evidence>
<keyword evidence="2" id="KW-1185">Reference proteome</keyword>
<evidence type="ECO:0000313" key="1">
    <source>
        <dbReference type="EMBL" id="GFT95558.1"/>
    </source>
</evidence>
<accession>A0A8X6U9P9</accession>
<organism evidence="1 2">
    <name type="scientific">Nephila pilipes</name>
    <name type="common">Giant wood spider</name>
    <name type="synonym">Nephila maculata</name>
    <dbReference type="NCBI Taxonomy" id="299642"/>
    <lineage>
        <taxon>Eukaryota</taxon>
        <taxon>Metazoa</taxon>
        <taxon>Ecdysozoa</taxon>
        <taxon>Arthropoda</taxon>
        <taxon>Chelicerata</taxon>
        <taxon>Arachnida</taxon>
        <taxon>Araneae</taxon>
        <taxon>Araneomorphae</taxon>
        <taxon>Entelegynae</taxon>
        <taxon>Araneoidea</taxon>
        <taxon>Nephilidae</taxon>
        <taxon>Nephila</taxon>
    </lineage>
</organism>
<comment type="caution">
    <text evidence="1">The sequence shown here is derived from an EMBL/GenBank/DDBJ whole genome shotgun (WGS) entry which is preliminary data.</text>
</comment>
<gene>
    <name evidence="1" type="ORF">NPIL_599431</name>
</gene>
<sequence length="91" mass="10331">MHLHSCSSGNEVLGAHLQPESLDESKYQTYQREVLSDLMENVPNDIKWRMCFQHDRGSVSFCTGSTIWTSLFQTNGLISVILYLGQHSDPN</sequence>
<proteinExistence type="predicted"/>
<dbReference type="AlphaFoldDB" id="A0A8X6U9P9"/>
<dbReference type="Proteomes" id="UP000887013">
    <property type="component" value="Unassembled WGS sequence"/>
</dbReference>
<reference evidence="1" key="1">
    <citation type="submission" date="2020-08" db="EMBL/GenBank/DDBJ databases">
        <title>Multicomponent nature underlies the extraordinary mechanical properties of spider dragline silk.</title>
        <authorList>
            <person name="Kono N."/>
            <person name="Nakamura H."/>
            <person name="Mori M."/>
            <person name="Yoshida Y."/>
            <person name="Ohtoshi R."/>
            <person name="Malay A.D."/>
            <person name="Moran D.A.P."/>
            <person name="Tomita M."/>
            <person name="Numata K."/>
            <person name="Arakawa K."/>
        </authorList>
    </citation>
    <scope>NUCLEOTIDE SEQUENCE</scope>
</reference>
<name>A0A8X6U9P9_NEPPI</name>
<protein>
    <submittedName>
        <fullName evidence="1">Uncharacterized protein</fullName>
    </submittedName>
</protein>